<feature type="compositionally biased region" description="Basic and acidic residues" evidence="6">
    <location>
        <begin position="556"/>
        <end position="568"/>
    </location>
</feature>
<feature type="region of interest" description="Disordered" evidence="6">
    <location>
        <begin position="1055"/>
        <end position="1149"/>
    </location>
</feature>
<feature type="compositionally biased region" description="Basic and acidic residues" evidence="6">
    <location>
        <begin position="1232"/>
        <end position="1243"/>
    </location>
</feature>
<evidence type="ECO:0000313" key="7">
    <source>
        <dbReference type="EMBL" id="EDL45597.1"/>
    </source>
</evidence>
<feature type="compositionally biased region" description="Polar residues" evidence="6">
    <location>
        <begin position="948"/>
        <end position="966"/>
    </location>
</feature>
<feature type="compositionally biased region" description="Basic and acidic residues" evidence="6">
    <location>
        <begin position="2098"/>
        <end position="2112"/>
    </location>
</feature>
<feature type="coiled-coil region" evidence="5">
    <location>
        <begin position="2308"/>
        <end position="2335"/>
    </location>
</feature>
<evidence type="ECO:0000256" key="3">
    <source>
        <dbReference type="ARBA" id="ARBA00022989"/>
    </source>
</evidence>
<evidence type="ECO:0000256" key="2">
    <source>
        <dbReference type="ARBA" id="ARBA00022692"/>
    </source>
</evidence>
<feature type="compositionally biased region" description="Basic and acidic residues" evidence="6">
    <location>
        <begin position="876"/>
        <end position="889"/>
    </location>
</feature>
<feature type="region of interest" description="Disordered" evidence="6">
    <location>
        <begin position="1"/>
        <end position="384"/>
    </location>
</feature>
<feature type="compositionally biased region" description="Basic and acidic residues" evidence="6">
    <location>
        <begin position="2138"/>
        <end position="2152"/>
    </location>
</feature>
<feature type="compositionally biased region" description="Basic and acidic residues" evidence="6">
    <location>
        <begin position="132"/>
        <end position="148"/>
    </location>
</feature>
<protein>
    <submittedName>
        <fullName evidence="7">Uncharacterized protein</fullName>
    </submittedName>
</protein>
<feature type="compositionally biased region" description="Basic and acidic residues" evidence="6">
    <location>
        <begin position="713"/>
        <end position="735"/>
    </location>
</feature>
<feature type="compositionally biased region" description="Acidic residues" evidence="6">
    <location>
        <begin position="67"/>
        <end position="79"/>
    </location>
</feature>
<evidence type="ECO:0000313" key="8">
    <source>
        <dbReference type="Proteomes" id="UP000008333"/>
    </source>
</evidence>
<feature type="compositionally biased region" description="Low complexity" evidence="6">
    <location>
        <begin position="468"/>
        <end position="478"/>
    </location>
</feature>
<feature type="compositionally biased region" description="Basic and acidic residues" evidence="6">
    <location>
        <begin position="2047"/>
        <end position="2061"/>
    </location>
</feature>
<feature type="compositionally biased region" description="Basic and acidic residues" evidence="6">
    <location>
        <begin position="762"/>
        <end position="788"/>
    </location>
</feature>
<feature type="compositionally biased region" description="Basic and acidic residues" evidence="6">
    <location>
        <begin position="2001"/>
        <end position="2031"/>
    </location>
</feature>
<feature type="compositionally biased region" description="Basic and acidic residues" evidence="6">
    <location>
        <begin position="1122"/>
        <end position="1144"/>
    </location>
</feature>
<feature type="compositionally biased region" description="Basic and acidic residues" evidence="6">
    <location>
        <begin position="2118"/>
        <end position="2127"/>
    </location>
</feature>
<feature type="compositionally biased region" description="Basic and acidic residues" evidence="6">
    <location>
        <begin position="1904"/>
        <end position="1914"/>
    </location>
</feature>
<organism evidence="7 8">
    <name type="scientific">Plasmodium vivax (strain Salvador I)</name>
    <dbReference type="NCBI Taxonomy" id="126793"/>
    <lineage>
        <taxon>Eukaryota</taxon>
        <taxon>Sar</taxon>
        <taxon>Alveolata</taxon>
        <taxon>Apicomplexa</taxon>
        <taxon>Aconoidasida</taxon>
        <taxon>Haemosporida</taxon>
        <taxon>Plasmodiidae</taxon>
        <taxon>Plasmodium</taxon>
        <taxon>Plasmodium (Plasmodium)</taxon>
    </lineage>
</organism>
<feature type="compositionally biased region" description="Polar residues" evidence="6">
    <location>
        <begin position="855"/>
        <end position="872"/>
    </location>
</feature>
<feature type="region of interest" description="Disordered" evidence="6">
    <location>
        <begin position="948"/>
        <end position="1035"/>
    </location>
</feature>
<feature type="compositionally biased region" description="Polar residues" evidence="6">
    <location>
        <begin position="628"/>
        <end position="638"/>
    </location>
</feature>
<dbReference type="KEGG" id="pvx:PVX_091660"/>
<feature type="compositionally biased region" description="Polar residues" evidence="6">
    <location>
        <begin position="1697"/>
        <end position="1706"/>
    </location>
</feature>
<dbReference type="Pfam" id="PF09756">
    <property type="entry name" value="DDRGK"/>
    <property type="match status" value="1"/>
</dbReference>
<feature type="compositionally biased region" description="Basic and acidic residues" evidence="6">
    <location>
        <begin position="349"/>
        <end position="384"/>
    </location>
</feature>
<dbReference type="GeneID" id="5474620"/>
<sequence length="2591" mass="278692">MEETDAPKKTEETEEPKLAKEISASIQVKGADEDKEDKEVGPLNETEEMGSSGQLKGADPLSNSVDDAPEGEGGPEEDAGERKRSGQQGMKKEIKKEIKKGGASSAGSDTEGKVKDGEGEKGGKMETPAEGNDAHRDGEERANSRGRESSFFSAIQNLFRRNKKSVQREPPKERGEEEQADVYKLKNESERGEAGEKCGTGERGETGETLEKLPSEESKKMKDAADADVDVGANNSDSEIRSDASVYTNVKSEGGATQVDNPEGEAIHLGKPEGSCSGASTSQGGGENDQREDQHGKAAHVKGSEGDEKGEAKSADERRPPNVDPTVVRCSDKRVSLDSGGTRQSEGGGKGEEVKDVMEDAKEDVMEGAKEDVMKDTKKDAKKDANYEAVKDANYEAVKDANYEAVKDANYEAVKDAEDERRGDRDGRDGTGEVHHQKGDKPVADPNDGSKELEAKISHRNGEEQVNQSRSGSEEAAGGQSGPTESDPTGHASEAGEVKKYAGEKSSEGEQSAGEKSANGEQSAGEMFANGEQSAGEMFANGERSSGDHSAGGHSTKGEPNEQSEQREGTPNGDNDGYLHEIPKGGAAKEVRGEGKDLEGGKLEVVEETASVISLEAGGDVTEERNSKSLCVSGSADSNENDGHVSNVGASKELTVAGSAQLSGKGSRRGSLFSGAGDLKENDLKETPSISGADNSGGTASRKGSYAIGASQFKRDSAKKNSHDSSVDGLREKVPKKNSFVRGVANSNEDSRRGASLMNGPDDSRENESKRGSLVRGEGHSGEGDSKRGSLVSGEVHSGEVDSKRGSLVSGGVHSGEGDSNRGSYVRGEVHSGEGDSKRGSSVGRESHSGEGDSNRGSLISRNGHSSGNISAGDSPPKRTTDSKEREPKAGSYMNRSGDVMEKDTKGMKSTKDTSHMNRPDDVSESSLEKPLVGIATNLSVNQAFGSNETQSEASFTSSKVISNANGVKESRGGSSDRENENLGNDLDVGRPGDAGVSEERRDSHLIDPGYSAGSGSKKESLIDRPAYSHENDSDELRISNATKVCADWSGDFIQKGTSKRGSHADPSGDSSDLIPTRGSYVRGTTHFSENESKRDSCVERTSTTNERNELHFCINRSGDSSVKEVKRGSHMDSSPDSKEKDAAELDAGSVSENCAAGVANVDSSVGFEGRRGSYMERPRKGSYVDGSRKGSYVEGSRKGSYVDGSRRGSYGEGSRKGSYVDGSRRGSYAEGYRKGSYEEGSRKGSYVDGPRKGSYVEGSRKGSYVEGSRRGSYMDGPRTGSYAEGSGRGSYMERSRKDSHLSRESHLNEDNRKEASYVIITGDSNEENRKKGSFMISTDDSNERSGRKASQMDRTDQLSETSSKAGSYMGDSGETRTKEKTVLCINRSGDLRGSRSRTSSHISMESDVSQRKGSASSISRSGGLKESGTGKTSHVSRTDYSGESDGAASLVGESGKPGDLDEGKTKKTSLVEEESDSRVSRSGALKGDASDKLSVNQPGDTPENDAEENACMNRPSYPGEGSLIEERTDDKTKLSVKGQENAIEKGAVRISLSGGSISSSGNETRHSPHLASGRSVSSSRNETGHPPHLTSGGNFIENDLREWRLSKSTGGLPMNKLVDPNGKDSKELTGDRENRISANSSGQSNEGIPNESSIEGEPSLSVPNLSGVSGDKSNRGAFTDMAIPSSGSGGRKTSHMNRTGDSNEGTARETFHMNGTGDSNEGTARETFHMNRAGDSNEGTARETFHMNGTGDSNEGTARETPHMNGTGDSNEGTARETFHMNRAGDSNEGTARETPHMNEADNFEKENTNESIVSISVGSKESNTEGVRMSRSGRSKGQPIGGVGDSDGGGGGKESHVEGLSEGSYVERSKKGSYVQDTRKGSHIDRDDNWSEKNRRTGSHAHRVDSSNEPKESSINNSGDLPKKGERKDSYMNRSGDYNEGNKGEANGVKGPDDSKEESTNELDADGSTKLTANTSGHLVKNNAKKTSHLNTPNDSNEIDTRKDSCFEKPIRFSESGSRETSHVVKSEGGEMANRTVDPNGSDPNGRDSNERDSNERGSTEACINSAGDTNGITSEGVPYVSGLADVSERKTKKGSLIDRPDRLNEDHSKSFSTDRGGHLDEAHDNSSVTNGNGKLAEREQHLHTTKLDGAEEMNETASPSNGVDELAEESDHQPSFNKSGDAYKTEEPTSQENPATRFNEVSQQDVYTGKLADADEMEDPTLQVSRAGTLSETQRTGGSSASSAVRESQKPIKKLREYFVSGKKDSGTLKDSTREASGGLSERGTNERGNSHHFKTPQGKYKFQMNMKEEEINELQKKLKDEFQMLHEMSKKKNSLKNILENCVHVECVGSAKQAIDEEQYDRVDLKHTLSGSGSESRSEGDETGKAYAKVHEKVYAKVHEKVHAKGPLDDVQDESAFEDTRPEEAFDMSNFSTEMSNREMKKLRKWKSLMISKEHKDDWLSSDVLLWCFLNFIKLKKIVNITELSVKFQTKRENIRRKLKELEEHDMIQGVMDTEENYIYLSQEEVTKLCVEILSIEKIKTHEDFVEICNKVISLSINDQDVQKLKEVEEKIVEANKKRYSDFACTT</sequence>
<feature type="compositionally biased region" description="Polar residues" evidence="6">
    <location>
        <begin position="688"/>
        <end position="699"/>
    </location>
</feature>
<dbReference type="InParanoid" id="A5K4L9"/>
<feature type="compositionally biased region" description="Basic and acidic residues" evidence="6">
    <location>
        <begin position="2267"/>
        <end position="2277"/>
    </location>
</feature>
<dbReference type="InterPro" id="IPR036390">
    <property type="entry name" value="WH_DNA-bd_sf"/>
</dbReference>
<feature type="compositionally biased region" description="Basic and acidic residues" evidence="6">
    <location>
        <begin position="1"/>
        <end position="20"/>
    </location>
</feature>
<feature type="compositionally biased region" description="Basic and acidic residues" evidence="6">
    <location>
        <begin position="288"/>
        <end position="321"/>
    </location>
</feature>
<feature type="compositionally biased region" description="Basic and acidic residues" evidence="6">
    <location>
        <begin position="1622"/>
        <end position="1636"/>
    </location>
</feature>
<feature type="compositionally biased region" description="Basic and acidic residues" evidence="6">
    <location>
        <begin position="1089"/>
        <end position="1099"/>
    </location>
</feature>
<accession>A5K4L9</accession>
<feature type="compositionally biased region" description="Polar residues" evidence="6">
    <location>
        <begin position="1430"/>
        <end position="1442"/>
    </location>
</feature>
<dbReference type="Gene3D" id="1.10.10.10">
    <property type="entry name" value="Winged helix-like DNA-binding domain superfamily/Winged helix DNA-binding domain"/>
    <property type="match status" value="1"/>
</dbReference>
<feature type="compositionally biased region" description="Polar residues" evidence="6">
    <location>
        <begin position="1811"/>
        <end position="1827"/>
    </location>
</feature>
<dbReference type="STRING" id="126793.A5K4L9"/>
<evidence type="ECO:0000256" key="4">
    <source>
        <dbReference type="ARBA" id="ARBA00023136"/>
    </source>
</evidence>
<dbReference type="InterPro" id="IPR036388">
    <property type="entry name" value="WH-like_DNA-bd_sf"/>
</dbReference>
<feature type="compositionally biased region" description="Basic and acidic residues" evidence="6">
    <location>
        <begin position="1342"/>
        <end position="1358"/>
    </location>
</feature>
<feature type="compositionally biased region" description="Basic and acidic residues" evidence="6">
    <location>
        <begin position="1923"/>
        <end position="1933"/>
    </location>
</feature>
<feature type="compositionally biased region" description="Basic and acidic residues" evidence="6">
    <location>
        <begin position="1457"/>
        <end position="1466"/>
    </location>
</feature>
<proteinExistence type="predicted"/>
<feature type="compositionally biased region" description="Polar residues" evidence="6">
    <location>
        <begin position="2191"/>
        <end position="2209"/>
    </location>
</feature>
<name>A5K4L9_PLAVS</name>
<feature type="compositionally biased region" description="Basic and acidic residues" evidence="6">
    <location>
        <begin position="828"/>
        <end position="854"/>
    </location>
</feature>
<evidence type="ECO:0000256" key="5">
    <source>
        <dbReference type="SAM" id="Coils"/>
    </source>
</evidence>
<keyword evidence="5" id="KW-0175">Coiled coil</keyword>
<feature type="compositionally biased region" description="Basic and acidic residues" evidence="6">
    <location>
        <begin position="1017"/>
        <end position="1035"/>
    </location>
</feature>
<feature type="compositionally biased region" description="Gly residues" evidence="6">
    <location>
        <begin position="1841"/>
        <end position="1854"/>
    </location>
</feature>
<feature type="region of interest" description="Disordered" evidence="6">
    <location>
        <begin position="1166"/>
        <end position="2253"/>
    </location>
</feature>
<reference evidence="7 8" key="1">
    <citation type="journal article" date="2008" name="Nature">
        <title>Comparative genomics of the neglected human malaria parasite Plasmodium vivax.</title>
        <authorList>
            <person name="Carlton J.M."/>
            <person name="Adams J.H."/>
            <person name="Silva J.C."/>
            <person name="Bidwell S.L."/>
            <person name="Lorenzi H."/>
            <person name="Caler E."/>
            <person name="Crabtree J."/>
            <person name="Angiuoli S.V."/>
            <person name="Merino E.F."/>
            <person name="Amedeo P."/>
            <person name="Cheng Q."/>
            <person name="Coulson R.M."/>
            <person name="Crabb B.S."/>
            <person name="Del Portillo H.A."/>
            <person name="Essien K."/>
            <person name="Feldblyum T.V."/>
            <person name="Fernandez-Becerra C."/>
            <person name="Gilson P.R."/>
            <person name="Gueye A.H."/>
            <person name="Guo X."/>
            <person name="Kang'a S."/>
            <person name="Kooij T.W."/>
            <person name="Korsinczky M."/>
            <person name="Meyer E.V."/>
            <person name="Nene V."/>
            <person name="Paulsen I."/>
            <person name="White O."/>
            <person name="Ralph S.A."/>
            <person name="Ren Q."/>
            <person name="Sargeant T.J."/>
            <person name="Salzberg S.L."/>
            <person name="Stoeckert C.J."/>
            <person name="Sullivan S.A."/>
            <person name="Yamamoto M.M."/>
            <person name="Hoffman S.L."/>
            <person name="Wortman J.R."/>
            <person name="Gardner M.J."/>
            <person name="Galinski M.R."/>
            <person name="Barnwell J.W."/>
            <person name="Fraser-Liggett C.M."/>
        </authorList>
    </citation>
    <scope>NUCLEOTIDE SEQUENCE [LARGE SCALE GENOMIC DNA]</scope>
    <source>
        <strain evidence="7 8">Salvador I</strain>
    </source>
</reference>
<dbReference type="InterPro" id="IPR019153">
    <property type="entry name" value="DDRGK_dom-contain"/>
</dbReference>
<dbReference type="SUPFAM" id="SSF46785">
    <property type="entry name" value="Winged helix' DNA-binding domain"/>
    <property type="match status" value="1"/>
</dbReference>
<evidence type="ECO:0000256" key="1">
    <source>
        <dbReference type="ARBA" id="ARBA00004167"/>
    </source>
</evidence>
<gene>
    <name evidence="7" type="ORF">PVX_091660</name>
</gene>
<keyword evidence="8" id="KW-1185">Reference proteome</keyword>
<feature type="compositionally biased region" description="Polar residues" evidence="6">
    <location>
        <begin position="2225"/>
        <end position="2249"/>
    </location>
</feature>
<feature type="compositionally biased region" description="Basic and acidic residues" evidence="6">
    <location>
        <begin position="80"/>
        <end position="100"/>
    </location>
</feature>
<feature type="compositionally biased region" description="Basic and acidic residues" evidence="6">
    <location>
        <begin position="899"/>
        <end position="922"/>
    </location>
</feature>
<feature type="compositionally biased region" description="Basic and acidic residues" evidence="6">
    <location>
        <begin position="166"/>
        <end position="225"/>
    </location>
</feature>
<feature type="compositionally biased region" description="Basic and acidic residues" evidence="6">
    <location>
        <begin position="1525"/>
        <end position="1534"/>
    </location>
</feature>
<feature type="compositionally biased region" description="Basic and acidic residues" evidence="6">
    <location>
        <begin position="969"/>
        <end position="981"/>
    </location>
</feature>
<keyword evidence="3" id="KW-1133">Transmembrane helix</keyword>
<feature type="compositionally biased region" description="Basic and acidic residues" evidence="6">
    <location>
        <begin position="1292"/>
        <end position="1316"/>
    </location>
</feature>
<feature type="compositionally biased region" description="Basic and acidic residues" evidence="6">
    <location>
        <begin position="494"/>
        <end position="508"/>
    </location>
</feature>
<dbReference type="SMART" id="SM01128">
    <property type="entry name" value="DDRGK"/>
    <property type="match status" value="1"/>
</dbReference>
<feature type="compositionally biased region" description="Polar residues" evidence="6">
    <location>
        <begin position="1397"/>
        <end position="1421"/>
    </location>
</feature>
<feature type="compositionally biased region" description="Basic and acidic residues" evidence="6">
    <location>
        <begin position="1169"/>
        <end position="1180"/>
    </location>
</feature>
<evidence type="ECO:0000256" key="6">
    <source>
        <dbReference type="SAM" id="MobiDB-lite"/>
    </source>
</evidence>
<dbReference type="RefSeq" id="XP_001615324.1">
    <property type="nucleotide sequence ID" value="XM_001615274.1"/>
</dbReference>
<dbReference type="OMA" id="SRKGSYM"/>
<dbReference type="GO" id="GO:0016020">
    <property type="term" value="C:membrane"/>
    <property type="evidence" value="ECO:0007669"/>
    <property type="project" value="UniProtKB-SubCell"/>
</dbReference>
<keyword evidence="4" id="KW-0472">Membrane</keyword>
<comment type="subcellular location">
    <subcellularLocation>
        <location evidence="1">Membrane</location>
        <topology evidence="1">Single-pass membrane protein</topology>
    </subcellularLocation>
</comment>
<keyword evidence="2" id="KW-0812">Transmembrane</keyword>
<feature type="compositionally biased region" description="Polar residues" evidence="6">
    <location>
        <begin position="1637"/>
        <end position="1654"/>
    </location>
</feature>
<feature type="compositionally biased region" description="Basic and acidic residues" evidence="6">
    <location>
        <begin position="1855"/>
        <end position="1872"/>
    </location>
</feature>
<feature type="compositionally biased region" description="Basic and acidic residues" evidence="6">
    <location>
        <begin position="577"/>
        <end position="605"/>
    </location>
</feature>
<feature type="region of interest" description="Disordered" evidence="6">
    <location>
        <begin position="2267"/>
        <end position="2300"/>
    </location>
</feature>
<feature type="compositionally biased region" description="Basic and acidic residues" evidence="6">
    <location>
        <begin position="1879"/>
        <end position="1897"/>
    </location>
</feature>
<feature type="compositionally biased region" description="Basic and acidic residues" evidence="6">
    <location>
        <begin position="1792"/>
        <end position="1810"/>
    </location>
</feature>
<dbReference type="Proteomes" id="UP000008333">
    <property type="component" value="Unassembled WGS sequence"/>
</dbReference>
<feature type="region of interest" description="Disordered" evidence="6">
    <location>
        <begin position="396"/>
        <end position="929"/>
    </location>
</feature>
<comment type="caution">
    <text evidence="7">The sequence shown here is derived from an EMBL/GenBank/DDBJ whole genome shotgun (WGS) entry which is preliminary data.</text>
</comment>
<feature type="compositionally biased region" description="Low complexity" evidence="6">
    <location>
        <begin position="1551"/>
        <end position="1562"/>
    </location>
</feature>
<feature type="compositionally biased region" description="Basic and acidic residues" evidence="6">
    <location>
        <begin position="396"/>
        <end position="463"/>
    </location>
</feature>
<dbReference type="EMBL" id="AAKM01000005">
    <property type="protein sequence ID" value="EDL45597.1"/>
    <property type="molecule type" value="Genomic_DNA"/>
</dbReference>
<feature type="compositionally biased region" description="Basic and acidic residues" evidence="6">
    <location>
        <begin position="110"/>
        <end position="124"/>
    </location>
</feature>